<name>A0AAV4DXW5_9GAST</name>
<protein>
    <submittedName>
        <fullName evidence="2">Uncharacterized protein</fullName>
    </submittedName>
</protein>
<dbReference type="EMBL" id="BLXT01008461">
    <property type="protein sequence ID" value="GFO49198.1"/>
    <property type="molecule type" value="Genomic_DNA"/>
</dbReference>
<sequence>MQVWISESLLSSGKLYEAVGRLTIRQWIKTVLNVAGIYTSQLFSHSRRMASTSKANSSRAGLMSILNTAGHGRGNSMPLQKDGACPVSDKHTDEANIFA</sequence>
<evidence type="ECO:0000313" key="3">
    <source>
        <dbReference type="Proteomes" id="UP000735302"/>
    </source>
</evidence>
<organism evidence="2 3">
    <name type="scientific">Plakobranchus ocellatus</name>
    <dbReference type="NCBI Taxonomy" id="259542"/>
    <lineage>
        <taxon>Eukaryota</taxon>
        <taxon>Metazoa</taxon>
        <taxon>Spiralia</taxon>
        <taxon>Lophotrochozoa</taxon>
        <taxon>Mollusca</taxon>
        <taxon>Gastropoda</taxon>
        <taxon>Heterobranchia</taxon>
        <taxon>Euthyneura</taxon>
        <taxon>Panpulmonata</taxon>
        <taxon>Sacoglossa</taxon>
        <taxon>Placobranchoidea</taxon>
        <taxon>Plakobranchidae</taxon>
        <taxon>Plakobranchus</taxon>
    </lineage>
</organism>
<dbReference type="AlphaFoldDB" id="A0AAV4DXW5"/>
<proteinExistence type="predicted"/>
<feature type="region of interest" description="Disordered" evidence="1">
    <location>
        <begin position="73"/>
        <end position="99"/>
    </location>
</feature>
<keyword evidence="3" id="KW-1185">Reference proteome</keyword>
<dbReference type="Proteomes" id="UP000735302">
    <property type="component" value="Unassembled WGS sequence"/>
</dbReference>
<evidence type="ECO:0000256" key="1">
    <source>
        <dbReference type="SAM" id="MobiDB-lite"/>
    </source>
</evidence>
<gene>
    <name evidence="2" type="ORF">PoB_007570300</name>
</gene>
<accession>A0AAV4DXW5</accession>
<evidence type="ECO:0000313" key="2">
    <source>
        <dbReference type="EMBL" id="GFO49198.1"/>
    </source>
</evidence>
<reference evidence="2 3" key="1">
    <citation type="journal article" date="2021" name="Elife">
        <title>Chloroplast acquisition without the gene transfer in kleptoplastic sea slugs, Plakobranchus ocellatus.</title>
        <authorList>
            <person name="Maeda T."/>
            <person name="Takahashi S."/>
            <person name="Yoshida T."/>
            <person name="Shimamura S."/>
            <person name="Takaki Y."/>
            <person name="Nagai Y."/>
            <person name="Toyoda A."/>
            <person name="Suzuki Y."/>
            <person name="Arimoto A."/>
            <person name="Ishii H."/>
            <person name="Satoh N."/>
            <person name="Nishiyama T."/>
            <person name="Hasebe M."/>
            <person name="Maruyama T."/>
            <person name="Minagawa J."/>
            <person name="Obokata J."/>
            <person name="Shigenobu S."/>
        </authorList>
    </citation>
    <scope>NUCLEOTIDE SEQUENCE [LARGE SCALE GENOMIC DNA]</scope>
</reference>
<feature type="compositionally biased region" description="Basic and acidic residues" evidence="1">
    <location>
        <begin position="88"/>
        <end position="99"/>
    </location>
</feature>
<comment type="caution">
    <text evidence="2">The sequence shown here is derived from an EMBL/GenBank/DDBJ whole genome shotgun (WGS) entry which is preliminary data.</text>
</comment>